<proteinExistence type="predicted"/>
<evidence type="ECO:0000313" key="2">
    <source>
        <dbReference type="Proteomes" id="UP001055879"/>
    </source>
</evidence>
<dbReference type="EMBL" id="CM042063">
    <property type="protein sequence ID" value="KAI3667141.1"/>
    <property type="molecule type" value="Genomic_DNA"/>
</dbReference>
<organism evidence="1 2">
    <name type="scientific">Arctium lappa</name>
    <name type="common">Greater burdock</name>
    <name type="synonym">Lappa major</name>
    <dbReference type="NCBI Taxonomy" id="4217"/>
    <lineage>
        <taxon>Eukaryota</taxon>
        <taxon>Viridiplantae</taxon>
        <taxon>Streptophyta</taxon>
        <taxon>Embryophyta</taxon>
        <taxon>Tracheophyta</taxon>
        <taxon>Spermatophyta</taxon>
        <taxon>Magnoliopsida</taxon>
        <taxon>eudicotyledons</taxon>
        <taxon>Gunneridae</taxon>
        <taxon>Pentapetalae</taxon>
        <taxon>asterids</taxon>
        <taxon>campanulids</taxon>
        <taxon>Asterales</taxon>
        <taxon>Asteraceae</taxon>
        <taxon>Carduoideae</taxon>
        <taxon>Cardueae</taxon>
        <taxon>Arctiinae</taxon>
        <taxon>Arctium</taxon>
    </lineage>
</organism>
<gene>
    <name evidence="1" type="ORF">L6452_42189</name>
</gene>
<evidence type="ECO:0000313" key="1">
    <source>
        <dbReference type="EMBL" id="KAI3667141.1"/>
    </source>
</evidence>
<dbReference type="Proteomes" id="UP001055879">
    <property type="component" value="Linkage Group LG17"/>
</dbReference>
<sequence length="107" mass="12334">MPEKPIIEAERDELKIQNSKLLNQIQEFKAKLLNFDETSECAKCINNSKSDFSELKVESVDLHIKFKAFEDQISALVTKNVDLMKSLQADKDKSNLEKPLLKSYLIF</sequence>
<name>A0ACB8XLM0_ARCLA</name>
<accession>A0ACB8XLM0</accession>
<protein>
    <submittedName>
        <fullName evidence="1">Uncharacterized protein</fullName>
    </submittedName>
</protein>
<reference evidence="1 2" key="2">
    <citation type="journal article" date="2022" name="Mol. Ecol. Resour.">
        <title>The genomes of chicory, endive, great burdock and yacon provide insights into Asteraceae paleo-polyploidization history and plant inulin production.</title>
        <authorList>
            <person name="Fan W."/>
            <person name="Wang S."/>
            <person name="Wang H."/>
            <person name="Wang A."/>
            <person name="Jiang F."/>
            <person name="Liu H."/>
            <person name="Zhao H."/>
            <person name="Xu D."/>
            <person name="Zhang Y."/>
        </authorList>
    </citation>
    <scope>NUCLEOTIDE SEQUENCE [LARGE SCALE GENOMIC DNA]</scope>
    <source>
        <strain evidence="2">cv. Niubang</strain>
    </source>
</reference>
<comment type="caution">
    <text evidence="1">The sequence shown here is derived from an EMBL/GenBank/DDBJ whole genome shotgun (WGS) entry which is preliminary data.</text>
</comment>
<reference evidence="2" key="1">
    <citation type="journal article" date="2022" name="Mol. Ecol. Resour.">
        <title>The genomes of chicory, endive, great burdock and yacon provide insights into Asteraceae palaeo-polyploidization history and plant inulin production.</title>
        <authorList>
            <person name="Fan W."/>
            <person name="Wang S."/>
            <person name="Wang H."/>
            <person name="Wang A."/>
            <person name="Jiang F."/>
            <person name="Liu H."/>
            <person name="Zhao H."/>
            <person name="Xu D."/>
            <person name="Zhang Y."/>
        </authorList>
    </citation>
    <scope>NUCLEOTIDE SEQUENCE [LARGE SCALE GENOMIC DNA]</scope>
    <source>
        <strain evidence="2">cv. Niubang</strain>
    </source>
</reference>
<keyword evidence="2" id="KW-1185">Reference proteome</keyword>